<feature type="region of interest" description="Disordered" evidence="1">
    <location>
        <begin position="276"/>
        <end position="304"/>
    </location>
</feature>
<sequence>MRERGHRPPRLLPLNKTELVVPRLILASSRGRSVCRDPPTPGTRQNQEETKSKGHRGETRNSWDLSPQAPARCAALPQVRPAPPLPRAHLPPPPPTCTHPHLTHTHTHTHTRARPRGNVEPGELGGPCTPPATGRSRPESRRRDLVSAEASSPVRPGWAHRLLAVSLSAAAGVFTVAAILHTVPAPSGCGPRDLKPYSRLHVPCMVTWRPGPAPAVGGARVGHPGGHRAPAPGQREAGAGVRVARSRRETGPRGHGLRSPRTCTCRRPAWPRLWSSSGASATRGCRRPRAPGRTGDSGVESGEDGTRALGRIRETSSSLACGHAVRALAPGGQLASSVLRCVTASESGSREMARLR</sequence>
<feature type="compositionally biased region" description="Low complexity" evidence="1">
    <location>
        <begin position="225"/>
        <end position="243"/>
    </location>
</feature>
<evidence type="ECO:0000313" key="3">
    <source>
        <dbReference type="Proteomes" id="UP000645828"/>
    </source>
</evidence>
<gene>
    <name evidence="2" type="ORF">NYPRO_LOCUS83</name>
</gene>
<dbReference type="AlphaFoldDB" id="A0A811XPS0"/>
<protein>
    <submittedName>
        <fullName evidence="2">(raccoon dog) hypothetical protein</fullName>
    </submittedName>
</protein>
<accession>A0A811XPS0</accession>
<evidence type="ECO:0000256" key="1">
    <source>
        <dbReference type="SAM" id="MobiDB-lite"/>
    </source>
</evidence>
<dbReference type="Proteomes" id="UP000645828">
    <property type="component" value="Unassembled WGS sequence"/>
</dbReference>
<feature type="compositionally biased region" description="Basic and acidic residues" evidence="1">
    <location>
        <begin position="46"/>
        <end position="61"/>
    </location>
</feature>
<organism evidence="2 3">
    <name type="scientific">Nyctereutes procyonoides</name>
    <name type="common">Raccoon dog</name>
    <name type="synonym">Canis procyonoides</name>
    <dbReference type="NCBI Taxonomy" id="34880"/>
    <lineage>
        <taxon>Eukaryota</taxon>
        <taxon>Metazoa</taxon>
        <taxon>Chordata</taxon>
        <taxon>Craniata</taxon>
        <taxon>Vertebrata</taxon>
        <taxon>Euteleostomi</taxon>
        <taxon>Mammalia</taxon>
        <taxon>Eutheria</taxon>
        <taxon>Laurasiatheria</taxon>
        <taxon>Carnivora</taxon>
        <taxon>Caniformia</taxon>
        <taxon>Canidae</taxon>
        <taxon>Nyctereutes</taxon>
    </lineage>
</organism>
<feature type="compositionally biased region" description="Basic residues" evidence="1">
    <location>
        <begin position="101"/>
        <end position="115"/>
    </location>
</feature>
<name>A0A811XPS0_NYCPR</name>
<keyword evidence="3" id="KW-1185">Reference proteome</keyword>
<proteinExistence type="predicted"/>
<dbReference type="EMBL" id="CAJHUB010000571">
    <property type="protein sequence ID" value="CAD7666334.1"/>
    <property type="molecule type" value="Genomic_DNA"/>
</dbReference>
<feature type="region of interest" description="Disordered" evidence="1">
    <location>
        <begin position="30"/>
        <end position="154"/>
    </location>
</feature>
<feature type="region of interest" description="Disordered" evidence="1">
    <location>
        <begin position="222"/>
        <end position="262"/>
    </location>
</feature>
<comment type="caution">
    <text evidence="2">The sequence shown here is derived from an EMBL/GenBank/DDBJ whole genome shotgun (WGS) entry which is preliminary data.</text>
</comment>
<feature type="compositionally biased region" description="Basic and acidic residues" evidence="1">
    <location>
        <begin position="136"/>
        <end position="146"/>
    </location>
</feature>
<evidence type="ECO:0000313" key="2">
    <source>
        <dbReference type="EMBL" id="CAD7666334.1"/>
    </source>
</evidence>
<feature type="compositionally biased region" description="Pro residues" evidence="1">
    <location>
        <begin position="80"/>
        <end position="97"/>
    </location>
</feature>
<reference evidence="2" key="1">
    <citation type="submission" date="2020-12" db="EMBL/GenBank/DDBJ databases">
        <authorList>
            <consortium name="Molecular Ecology Group"/>
        </authorList>
    </citation>
    <scope>NUCLEOTIDE SEQUENCE</scope>
    <source>
        <strain evidence="2">TBG_1078</strain>
    </source>
</reference>